<dbReference type="PANTHER" id="PTHR11014:SF63">
    <property type="entry name" value="METALLOPEPTIDASE, PUTATIVE (AFU_ORTHOLOGUE AFUA_6G09600)-RELATED"/>
    <property type="match status" value="1"/>
</dbReference>
<evidence type="ECO:0000256" key="1">
    <source>
        <dbReference type="ARBA" id="ARBA00022801"/>
    </source>
</evidence>
<dbReference type="InterPro" id="IPR011650">
    <property type="entry name" value="Peptidase_M20_dimer"/>
</dbReference>
<feature type="signal peptide" evidence="3">
    <location>
        <begin position="1"/>
        <end position="18"/>
    </location>
</feature>
<evidence type="ECO:0000259" key="4">
    <source>
        <dbReference type="Pfam" id="PF07687"/>
    </source>
</evidence>
<feature type="binding site" evidence="2">
    <location>
        <position position="169"/>
    </location>
    <ligand>
        <name>Mn(2+)</name>
        <dbReference type="ChEBI" id="CHEBI:29035"/>
        <label>2</label>
    </ligand>
</feature>
<name>A0A562U204_9SPHI</name>
<feature type="binding site" evidence="2">
    <location>
        <position position="402"/>
    </location>
    <ligand>
        <name>Mn(2+)</name>
        <dbReference type="ChEBI" id="CHEBI:29035"/>
        <label>2</label>
    </ligand>
</feature>
<reference evidence="5 6" key="1">
    <citation type="submission" date="2019-07" db="EMBL/GenBank/DDBJ databases">
        <title>Genomic Encyclopedia of Archaeal and Bacterial Type Strains, Phase II (KMG-II): from individual species to whole genera.</title>
        <authorList>
            <person name="Goeker M."/>
        </authorList>
    </citation>
    <scope>NUCLEOTIDE SEQUENCE [LARGE SCALE GENOMIC DNA]</scope>
    <source>
        <strain evidence="5 6">ATCC BAA-1854</strain>
    </source>
</reference>
<proteinExistence type="predicted"/>
<feature type="chain" id="PRO_5021724839" evidence="3">
    <location>
        <begin position="19"/>
        <end position="433"/>
    </location>
</feature>
<dbReference type="Gene3D" id="3.40.630.10">
    <property type="entry name" value="Zn peptidases"/>
    <property type="match status" value="1"/>
</dbReference>
<keyword evidence="1 5" id="KW-0378">Hydrolase</keyword>
<dbReference type="AlphaFoldDB" id="A0A562U204"/>
<feature type="binding site" evidence="2">
    <location>
        <position position="135"/>
    </location>
    <ligand>
        <name>Mn(2+)</name>
        <dbReference type="ChEBI" id="CHEBI:29035"/>
        <label>2</label>
    </ligand>
</feature>
<keyword evidence="2" id="KW-0464">Manganese</keyword>
<dbReference type="InterPro" id="IPR002933">
    <property type="entry name" value="Peptidase_M20"/>
</dbReference>
<evidence type="ECO:0000313" key="6">
    <source>
        <dbReference type="Proteomes" id="UP000317010"/>
    </source>
</evidence>
<dbReference type="Pfam" id="PF07687">
    <property type="entry name" value="M20_dimer"/>
    <property type="match status" value="1"/>
</dbReference>
<dbReference type="Pfam" id="PF01546">
    <property type="entry name" value="Peptidase_M20"/>
    <property type="match status" value="1"/>
</dbReference>
<feature type="domain" description="Peptidase M20 dimerisation" evidence="4">
    <location>
        <begin position="223"/>
        <end position="320"/>
    </location>
</feature>
<dbReference type="PANTHER" id="PTHR11014">
    <property type="entry name" value="PEPTIDASE M20 FAMILY MEMBER"/>
    <property type="match status" value="1"/>
</dbReference>
<dbReference type="GO" id="GO:0019877">
    <property type="term" value="P:diaminopimelate biosynthetic process"/>
    <property type="evidence" value="ECO:0007669"/>
    <property type="project" value="UniProtKB-ARBA"/>
</dbReference>
<organism evidence="5 6">
    <name type="scientific">Mucilaginibacter frigoritolerans</name>
    <dbReference type="NCBI Taxonomy" id="652788"/>
    <lineage>
        <taxon>Bacteria</taxon>
        <taxon>Pseudomonadati</taxon>
        <taxon>Bacteroidota</taxon>
        <taxon>Sphingobacteriia</taxon>
        <taxon>Sphingobacteriales</taxon>
        <taxon>Sphingobacteriaceae</taxon>
        <taxon>Mucilaginibacter</taxon>
    </lineage>
</organism>
<evidence type="ECO:0000256" key="2">
    <source>
        <dbReference type="PIRSR" id="PIRSR005962-1"/>
    </source>
</evidence>
<feature type="binding site" evidence="2">
    <location>
        <position position="200"/>
    </location>
    <ligand>
        <name>Mn(2+)</name>
        <dbReference type="ChEBI" id="CHEBI:29035"/>
        <label>2</label>
    </ligand>
</feature>
<dbReference type="SUPFAM" id="SSF53187">
    <property type="entry name" value="Zn-dependent exopeptidases"/>
    <property type="match status" value="1"/>
</dbReference>
<dbReference type="RefSeq" id="WP_144913168.1">
    <property type="nucleotide sequence ID" value="NZ_VLLI01000007.1"/>
</dbReference>
<dbReference type="InterPro" id="IPR017439">
    <property type="entry name" value="Amidohydrolase"/>
</dbReference>
<evidence type="ECO:0000256" key="3">
    <source>
        <dbReference type="SAM" id="SignalP"/>
    </source>
</evidence>
<protein>
    <submittedName>
        <fullName evidence="5">Amidohydrolase</fullName>
    </submittedName>
</protein>
<keyword evidence="2" id="KW-0479">Metal-binding</keyword>
<comment type="cofactor">
    <cofactor evidence="2">
        <name>Mn(2+)</name>
        <dbReference type="ChEBI" id="CHEBI:29035"/>
    </cofactor>
    <text evidence="2">The Mn(2+) ion enhances activity.</text>
</comment>
<dbReference type="Gene3D" id="3.30.70.360">
    <property type="match status" value="1"/>
</dbReference>
<sequence length="433" mass="46358">MKKLYLLLLCTAALPAFSQTSSLRAQISKKADSIQTQVIAWRRDFHEHPELGNHEFRTAAIIAKHLQSLGLEVKTGIATTGVVGILKGGKPGPVIALRSEMDALPVTEHTNVPFASKVTTMYHGQEVGVMHACGHDSHMAMLMATAEILTSMKSELHGTVKFIFQPAEEGLDPGEVGGAEEMVKEGVLENPKVDAIFGMHIFSYLPVGTITYRPGGAMASVNSVQIVIKGKSTHGAAPWGGIDPIVISAQIINSLQTIVSRNINITQNPAIVTIGSIKAGNRFNIIPDSAVLLGTLRAFTNADEKLLIQRVNDIATKTAEAQGAVAHITYSTHYPVTYNNPELTAKMLPSLQQTTGVANTKLADPVTGAEDFSFYGQKVPALFIFLGGLPKGGDPLTAPVNHSSDFYIDESAFPLGVKAMCNLTLDYMAMNSK</sequence>
<dbReference type="SUPFAM" id="SSF55031">
    <property type="entry name" value="Bacterial exopeptidase dimerisation domain"/>
    <property type="match status" value="1"/>
</dbReference>
<dbReference type="GO" id="GO:0046872">
    <property type="term" value="F:metal ion binding"/>
    <property type="evidence" value="ECO:0007669"/>
    <property type="project" value="UniProtKB-KW"/>
</dbReference>
<dbReference type="InterPro" id="IPR036264">
    <property type="entry name" value="Bact_exopeptidase_dim_dom"/>
</dbReference>
<gene>
    <name evidence="5" type="ORF">JN11_02643</name>
</gene>
<dbReference type="FunFam" id="3.30.70.360:FF:000001">
    <property type="entry name" value="N-acetyldiaminopimelate deacetylase"/>
    <property type="match status" value="1"/>
</dbReference>
<feature type="binding site" evidence="2">
    <location>
        <position position="133"/>
    </location>
    <ligand>
        <name>Mn(2+)</name>
        <dbReference type="ChEBI" id="CHEBI:29035"/>
        <label>2</label>
    </ligand>
</feature>
<evidence type="ECO:0000313" key="5">
    <source>
        <dbReference type="EMBL" id="TWI99326.1"/>
    </source>
</evidence>
<comment type="caution">
    <text evidence="5">The sequence shown here is derived from an EMBL/GenBank/DDBJ whole genome shotgun (WGS) entry which is preliminary data.</text>
</comment>
<dbReference type="EMBL" id="VLLI01000007">
    <property type="protein sequence ID" value="TWI99326.1"/>
    <property type="molecule type" value="Genomic_DNA"/>
</dbReference>
<accession>A0A562U204</accession>
<keyword evidence="6" id="KW-1185">Reference proteome</keyword>
<dbReference type="Proteomes" id="UP000317010">
    <property type="component" value="Unassembled WGS sequence"/>
</dbReference>
<dbReference type="PIRSF" id="PIRSF005962">
    <property type="entry name" value="Pept_M20D_amidohydro"/>
    <property type="match status" value="1"/>
</dbReference>
<keyword evidence="3" id="KW-0732">Signal</keyword>
<dbReference type="NCBIfam" id="TIGR01891">
    <property type="entry name" value="amidohydrolases"/>
    <property type="match status" value="1"/>
</dbReference>
<dbReference type="OrthoDB" id="9776731at2"/>
<dbReference type="GO" id="GO:0050118">
    <property type="term" value="F:N-acetyldiaminopimelate deacetylase activity"/>
    <property type="evidence" value="ECO:0007669"/>
    <property type="project" value="UniProtKB-ARBA"/>
</dbReference>